<proteinExistence type="predicted"/>
<dbReference type="EMBL" id="WEGK01000003">
    <property type="protein sequence ID" value="MQY18935.1"/>
    <property type="molecule type" value="Genomic_DNA"/>
</dbReference>
<accession>A0A7K0CZP3</accession>
<evidence type="ECO:0000313" key="1">
    <source>
        <dbReference type="EMBL" id="MQY18935.1"/>
    </source>
</evidence>
<dbReference type="AlphaFoldDB" id="A0A7K0CZP3"/>
<comment type="caution">
    <text evidence="1">The sequence shown here is derived from an EMBL/GenBank/DDBJ whole genome shotgun (WGS) entry which is preliminary data.</text>
</comment>
<keyword evidence="2" id="KW-1185">Reference proteome</keyword>
<reference evidence="1 2" key="1">
    <citation type="submission" date="2019-10" db="EMBL/GenBank/DDBJ databases">
        <title>Nocardia macrotermitis sp. nov. and Nocardia aurantia sp. nov., isolated from the gut of fungus growing-termite Macrotermes natalensis.</title>
        <authorList>
            <person name="Benndorf R."/>
            <person name="Schwitalla J."/>
            <person name="Martin K."/>
            <person name="De Beer W."/>
            <person name="Kaster A.-K."/>
            <person name="Vollmers J."/>
            <person name="Poulsen M."/>
            <person name="Beemelmanns C."/>
        </authorList>
    </citation>
    <scope>NUCLEOTIDE SEQUENCE [LARGE SCALE GENOMIC DNA]</scope>
    <source>
        <strain evidence="1 2">RB20</strain>
    </source>
</reference>
<gene>
    <name evidence="1" type="ORF">NRB20_20190</name>
</gene>
<name>A0A7K0CZP3_9NOCA</name>
<protein>
    <submittedName>
        <fullName evidence="1">Uncharacterized protein</fullName>
    </submittedName>
</protein>
<sequence length="40" mass="4510">MPGGEVPRLSDSYHSGPTEIRELMREELPQAYLELVHANS</sequence>
<organism evidence="1 2">
    <name type="scientific">Nocardia macrotermitis</name>
    <dbReference type="NCBI Taxonomy" id="2585198"/>
    <lineage>
        <taxon>Bacteria</taxon>
        <taxon>Bacillati</taxon>
        <taxon>Actinomycetota</taxon>
        <taxon>Actinomycetes</taxon>
        <taxon>Mycobacteriales</taxon>
        <taxon>Nocardiaceae</taxon>
        <taxon>Nocardia</taxon>
    </lineage>
</organism>
<evidence type="ECO:0000313" key="2">
    <source>
        <dbReference type="Proteomes" id="UP000438448"/>
    </source>
</evidence>
<dbReference type="Proteomes" id="UP000438448">
    <property type="component" value="Unassembled WGS sequence"/>
</dbReference>